<keyword evidence="1" id="KW-0175">Coiled coil</keyword>
<comment type="caution">
    <text evidence="3">The sequence shown here is derived from an EMBL/GenBank/DDBJ whole genome shotgun (WGS) entry which is preliminary data.</text>
</comment>
<name>A0ABS9D476_9ALTE</name>
<dbReference type="EMBL" id="JAKGAS010000002">
    <property type="protein sequence ID" value="MCF2947560.1"/>
    <property type="molecule type" value="Genomic_DNA"/>
</dbReference>
<accession>A0ABS9D476</accession>
<gene>
    <name evidence="3" type="ORF">L0668_05530</name>
</gene>
<evidence type="ECO:0000313" key="3">
    <source>
        <dbReference type="EMBL" id="MCF2947560.1"/>
    </source>
</evidence>
<feature type="region of interest" description="Disordered" evidence="2">
    <location>
        <begin position="1"/>
        <end position="24"/>
    </location>
</feature>
<reference evidence="3 4" key="1">
    <citation type="submission" date="2022-01" db="EMBL/GenBank/DDBJ databases">
        <title>Paraglaciecola sp. G1-23.</title>
        <authorList>
            <person name="Jin M.S."/>
            <person name="Han D.M."/>
            <person name="Kim H.M."/>
            <person name="Jeon C.O."/>
        </authorList>
    </citation>
    <scope>NUCLEOTIDE SEQUENCE [LARGE SCALE GENOMIC DNA]</scope>
    <source>
        <strain evidence="3 4">G1-23</strain>
    </source>
</reference>
<sequence>MIEEVGGYGKLSASQKSSYNDNRKSISACVAEENYEKQRGTAKKEQDRLVELQQENQKIKLELTKQQM</sequence>
<dbReference type="RefSeq" id="WP_235311081.1">
    <property type="nucleotide sequence ID" value="NZ_JAKGAS010000002.1"/>
</dbReference>
<feature type="coiled-coil region" evidence="1">
    <location>
        <begin position="35"/>
        <end position="62"/>
    </location>
</feature>
<evidence type="ECO:0000256" key="1">
    <source>
        <dbReference type="SAM" id="Coils"/>
    </source>
</evidence>
<organism evidence="3 4">
    <name type="scientific">Paraglaciecola algarum</name>
    <dbReference type="NCBI Taxonomy" id="3050085"/>
    <lineage>
        <taxon>Bacteria</taxon>
        <taxon>Pseudomonadati</taxon>
        <taxon>Pseudomonadota</taxon>
        <taxon>Gammaproteobacteria</taxon>
        <taxon>Alteromonadales</taxon>
        <taxon>Alteromonadaceae</taxon>
        <taxon>Paraglaciecola</taxon>
    </lineage>
</organism>
<dbReference type="Proteomes" id="UP001521137">
    <property type="component" value="Unassembled WGS sequence"/>
</dbReference>
<proteinExistence type="predicted"/>
<protein>
    <recommendedName>
        <fullName evidence="5">Transposase</fullName>
    </recommendedName>
</protein>
<keyword evidence="4" id="KW-1185">Reference proteome</keyword>
<evidence type="ECO:0000256" key="2">
    <source>
        <dbReference type="SAM" id="MobiDB-lite"/>
    </source>
</evidence>
<evidence type="ECO:0000313" key="4">
    <source>
        <dbReference type="Proteomes" id="UP001521137"/>
    </source>
</evidence>
<evidence type="ECO:0008006" key="5">
    <source>
        <dbReference type="Google" id="ProtNLM"/>
    </source>
</evidence>